<name>A0ABD1KA58_9TELE</name>
<dbReference type="Pfam" id="PF07686">
    <property type="entry name" value="V-set"/>
    <property type="match status" value="1"/>
</dbReference>
<dbReference type="PANTHER" id="PTHR11422:SF5">
    <property type="entry name" value="DIVERSE IMMUNOGLOBULIN DOMAIN-CONTAINING PROTEIN 1.1 ISOFORM X1-RELATED"/>
    <property type="match status" value="1"/>
</dbReference>
<gene>
    <name evidence="5" type="ORF">ACEWY4_008176</name>
</gene>
<evidence type="ECO:0000313" key="5">
    <source>
        <dbReference type="EMBL" id="KAL2096028.1"/>
    </source>
</evidence>
<keyword evidence="2" id="KW-0472">Membrane</keyword>
<evidence type="ECO:0000256" key="3">
    <source>
        <dbReference type="SAM" id="SignalP"/>
    </source>
</evidence>
<comment type="caution">
    <text evidence="5">The sequence shown here is derived from an EMBL/GenBank/DDBJ whole genome shotgun (WGS) entry which is preliminary data.</text>
</comment>
<dbReference type="CDD" id="cd00096">
    <property type="entry name" value="Ig"/>
    <property type="match status" value="1"/>
</dbReference>
<organism evidence="5 6">
    <name type="scientific">Coilia grayii</name>
    <name type="common">Gray's grenadier anchovy</name>
    <dbReference type="NCBI Taxonomy" id="363190"/>
    <lineage>
        <taxon>Eukaryota</taxon>
        <taxon>Metazoa</taxon>
        <taxon>Chordata</taxon>
        <taxon>Craniata</taxon>
        <taxon>Vertebrata</taxon>
        <taxon>Euteleostomi</taxon>
        <taxon>Actinopterygii</taxon>
        <taxon>Neopterygii</taxon>
        <taxon>Teleostei</taxon>
        <taxon>Clupei</taxon>
        <taxon>Clupeiformes</taxon>
        <taxon>Clupeoidei</taxon>
        <taxon>Engraulidae</taxon>
        <taxon>Coilinae</taxon>
        <taxon>Coilia</taxon>
    </lineage>
</organism>
<keyword evidence="6" id="KW-1185">Reference proteome</keyword>
<feature type="signal peptide" evidence="3">
    <location>
        <begin position="1"/>
        <end position="20"/>
    </location>
</feature>
<dbReference type="PROSITE" id="PS50835">
    <property type="entry name" value="IG_LIKE"/>
    <property type="match status" value="2"/>
</dbReference>
<protein>
    <recommendedName>
        <fullName evidence="4">Ig-like domain-containing protein</fullName>
    </recommendedName>
</protein>
<dbReference type="AlphaFoldDB" id="A0ABD1KA58"/>
<dbReference type="Gene3D" id="2.60.40.10">
    <property type="entry name" value="Immunoglobulins"/>
    <property type="match status" value="2"/>
</dbReference>
<sequence length="509" mass="57804">MASAAVIGLIVMTLVDYAQLIPESVQKLTKVRDTNRFFYLRGQETDFKYMSEHRLQHNYTAVLLRSTDNGYLCQMNSSDPSQLSHSEQADRVDLDMNNRRFILKNLSLSDSGEYVTERWVKGTLREKRLFSLLVCKDECDIKMQHFPKHSKTETTLVMDTRLPGEVLPDDLKGIVEMSSNSTTVCISIAMKVRVSYVFLIWTGDQCCIKAAYGGVLPCSAPRRKYGKRHFLKPSNRLTLPCPDLTLHVEEITWETPGKVLSTDVSLSVNMSHQEEEEKDMYIQTRNYSLVIPSVEVKHTGRYKCKPDIVEWEYLPDEVFVCSDLEATTVLFSEGGAAGLDCGVELNVTKAMCTFYRHVGPEQEHLTLNPEQMKAIKDESMRRGRMSRSQFSLTMSNLTFNDSGVYYCRMWGVAEEGTLFCFDRKINLLHKHPFGIHSTFYRVYSALMVCALLGMICAVLSVNLKIRGKDQACQDTLRKTPELPGRPIRERESSGGESAYDDVGIAEDTV</sequence>
<feature type="chain" id="PRO_5044886025" description="Ig-like domain-containing protein" evidence="3">
    <location>
        <begin position="21"/>
        <end position="509"/>
    </location>
</feature>
<keyword evidence="2" id="KW-1133">Transmembrane helix</keyword>
<evidence type="ECO:0000313" key="6">
    <source>
        <dbReference type="Proteomes" id="UP001591681"/>
    </source>
</evidence>
<reference evidence="5 6" key="1">
    <citation type="submission" date="2024-09" db="EMBL/GenBank/DDBJ databases">
        <title>A chromosome-level genome assembly of Gray's grenadier anchovy, Coilia grayii.</title>
        <authorList>
            <person name="Fu Z."/>
        </authorList>
    </citation>
    <scope>NUCLEOTIDE SEQUENCE [LARGE SCALE GENOMIC DNA]</scope>
    <source>
        <strain evidence="5">G4</strain>
        <tissue evidence="5">Muscle</tissue>
    </source>
</reference>
<dbReference type="EMBL" id="JBHFQA010000007">
    <property type="protein sequence ID" value="KAL2096028.1"/>
    <property type="molecule type" value="Genomic_DNA"/>
</dbReference>
<proteinExistence type="predicted"/>
<feature type="compositionally biased region" description="Basic and acidic residues" evidence="1">
    <location>
        <begin position="476"/>
        <end position="493"/>
    </location>
</feature>
<feature type="region of interest" description="Disordered" evidence="1">
    <location>
        <begin position="476"/>
        <end position="509"/>
    </location>
</feature>
<keyword evidence="2" id="KW-0812">Transmembrane</keyword>
<feature type="domain" description="Ig-like" evidence="4">
    <location>
        <begin position="217"/>
        <end position="304"/>
    </location>
</feature>
<dbReference type="SUPFAM" id="SSF48726">
    <property type="entry name" value="Immunoglobulin"/>
    <property type="match status" value="2"/>
</dbReference>
<dbReference type="InterPro" id="IPR007110">
    <property type="entry name" value="Ig-like_dom"/>
</dbReference>
<dbReference type="InterPro" id="IPR013783">
    <property type="entry name" value="Ig-like_fold"/>
</dbReference>
<dbReference type="InterPro" id="IPR013106">
    <property type="entry name" value="Ig_V-set"/>
</dbReference>
<evidence type="ECO:0000259" key="4">
    <source>
        <dbReference type="PROSITE" id="PS50835"/>
    </source>
</evidence>
<keyword evidence="3" id="KW-0732">Signal</keyword>
<dbReference type="SMART" id="SM00409">
    <property type="entry name" value="IG"/>
    <property type="match status" value="2"/>
</dbReference>
<dbReference type="Proteomes" id="UP001591681">
    <property type="component" value="Unassembled WGS sequence"/>
</dbReference>
<dbReference type="SMART" id="SM00406">
    <property type="entry name" value="IGv"/>
    <property type="match status" value="1"/>
</dbReference>
<feature type="domain" description="Ig-like" evidence="4">
    <location>
        <begin position="306"/>
        <end position="409"/>
    </location>
</feature>
<dbReference type="PANTHER" id="PTHR11422">
    <property type="entry name" value="T-CELL SURFACE GLYCOPROTEIN CD4"/>
    <property type="match status" value="1"/>
</dbReference>
<feature type="transmembrane region" description="Helical" evidence="2">
    <location>
        <begin position="440"/>
        <end position="461"/>
    </location>
</feature>
<evidence type="ECO:0000256" key="1">
    <source>
        <dbReference type="SAM" id="MobiDB-lite"/>
    </source>
</evidence>
<evidence type="ECO:0000256" key="2">
    <source>
        <dbReference type="SAM" id="Phobius"/>
    </source>
</evidence>
<accession>A0ABD1KA58</accession>
<dbReference type="InterPro" id="IPR036179">
    <property type="entry name" value="Ig-like_dom_sf"/>
</dbReference>
<dbReference type="InterPro" id="IPR003599">
    <property type="entry name" value="Ig_sub"/>
</dbReference>